<evidence type="ECO:0000256" key="5">
    <source>
        <dbReference type="SAM" id="SignalP"/>
    </source>
</evidence>
<gene>
    <name evidence="8" type="primary">LOC111136908</name>
</gene>
<reference evidence="8" key="1">
    <citation type="submission" date="2025-08" db="UniProtKB">
        <authorList>
            <consortium name="RefSeq"/>
        </authorList>
    </citation>
    <scope>IDENTIFICATION</scope>
    <source>
        <tissue evidence="8">Whole sample</tissue>
    </source>
</reference>
<evidence type="ECO:0000259" key="6">
    <source>
        <dbReference type="PROSITE" id="PS50268"/>
    </source>
</evidence>
<dbReference type="RefSeq" id="XP_022343785.1">
    <property type="nucleotide sequence ID" value="XM_022488077.1"/>
</dbReference>
<feature type="domain" description="Cadherin" evidence="6">
    <location>
        <begin position="147"/>
        <end position="229"/>
    </location>
</feature>
<dbReference type="AlphaFoldDB" id="A0A8B8EUX8"/>
<dbReference type="OrthoDB" id="6157089at2759"/>
<dbReference type="SMART" id="SM00112">
    <property type="entry name" value="CA"/>
    <property type="match status" value="4"/>
</dbReference>
<dbReference type="PROSITE" id="PS50268">
    <property type="entry name" value="CADHERIN_2"/>
    <property type="match status" value="4"/>
</dbReference>
<keyword evidence="5" id="KW-0732">Signal</keyword>
<keyword evidence="7" id="KW-1185">Reference proteome</keyword>
<keyword evidence="2 4" id="KW-1133">Transmembrane helix</keyword>
<feature type="domain" description="Cadherin" evidence="6">
    <location>
        <begin position="436"/>
        <end position="549"/>
    </location>
</feature>
<keyword evidence="4" id="KW-0472">Membrane</keyword>
<accession>A0A8B8EUX8</accession>
<dbReference type="InterPro" id="IPR015919">
    <property type="entry name" value="Cadherin-like_sf"/>
</dbReference>
<feature type="domain" description="Cadherin" evidence="6">
    <location>
        <begin position="231"/>
        <end position="335"/>
    </location>
</feature>
<dbReference type="GO" id="GO:0005886">
    <property type="term" value="C:plasma membrane"/>
    <property type="evidence" value="ECO:0007669"/>
    <property type="project" value="UniProtKB-SubCell"/>
</dbReference>
<evidence type="ECO:0000256" key="1">
    <source>
        <dbReference type="ARBA" id="ARBA00022692"/>
    </source>
</evidence>
<dbReference type="KEGG" id="cvn:111136908"/>
<dbReference type="GO" id="GO:0005509">
    <property type="term" value="F:calcium ion binding"/>
    <property type="evidence" value="ECO:0007669"/>
    <property type="project" value="UniProtKB-UniRule"/>
</dbReference>
<evidence type="ECO:0000313" key="8">
    <source>
        <dbReference type="RefSeq" id="XP_022343785.1"/>
    </source>
</evidence>
<feature type="chain" id="PRO_5034119999" evidence="5">
    <location>
        <begin position="24"/>
        <end position="620"/>
    </location>
</feature>
<dbReference type="Proteomes" id="UP000694844">
    <property type="component" value="Chromosome 5"/>
</dbReference>
<evidence type="ECO:0000256" key="2">
    <source>
        <dbReference type="ARBA" id="ARBA00022989"/>
    </source>
</evidence>
<dbReference type="Pfam" id="PF00028">
    <property type="entry name" value="Cadherin"/>
    <property type="match status" value="1"/>
</dbReference>
<dbReference type="GO" id="GO:0007156">
    <property type="term" value="P:homophilic cell adhesion via plasma membrane adhesion molecules"/>
    <property type="evidence" value="ECO:0007669"/>
    <property type="project" value="InterPro"/>
</dbReference>
<dbReference type="PRINTS" id="PR00205">
    <property type="entry name" value="CADHERIN"/>
</dbReference>
<dbReference type="Gene3D" id="2.60.40.60">
    <property type="entry name" value="Cadherins"/>
    <property type="match status" value="4"/>
</dbReference>
<dbReference type="SUPFAM" id="SSF49313">
    <property type="entry name" value="Cadherin-like"/>
    <property type="match status" value="4"/>
</dbReference>
<feature type="domain" description="Cadherin" evidence="6">
    <location>
        <begin position="335"/>
        <end position="435"/>
    </location>
</feature>
<feature type="signal peptide" evidence="5">
    <location>
        <begin position="1"/>
        <end position="23"/>
    </location>
</feature>
<evidence type="ECO:0000256" key="3">
    <source>
        <dbReference type="PROSITE-ProRule" id="PRU00043"/>
    </source>
</evidence>
<organism evidence="7 8">
    <name type="scientific">Crassostrea virginica</name>
    <name type="common">Eastern oyster</name>
    <dbReference type="NCBI Taxonomy" id="6565"/>
    <lineage>
        <taxon>Eukaryota</taxon>
        <taxon>Metazoa</taxon>
        <taxon>Spiralia</taxon>
        <taxon>Lophotrochozoa</taxon>
        <taxon>Mollusca</taxon>
        <taxon>Bivalvia</taxon>
        <taxon>Autobranchia</taxon>
        <taxon>Pteriomorphia</taxon>
        <taxon>Ostreida</taxon>
        <taxon>Ostreoidea</taxon>
        <taxon>Ostreidae</taxon>
        <taxon>Crassostrea</taxon>
    </lineage>
</organism>
<dbReference type="PANTHER" id="PTHR24026">
    <property type="entry name" value="FAT ATYPICAL CADHERIN-RELATED"/>
    <property type="match status" value="1"/>
</dbReference>
<dbReference type="GeneID" id="111136908"/>
<evidence type="ECO:0000256" key="4">
    <source>
        <dbReference type="SAM" id="Phobius"/>
    </source>
</evidence>
<keyword evidence="3" id="KW-0106">Calcium</keyword>
<proteinExistence type="predicted"/>
<dbReference type="PANTHER" id="PTHR24026:SF126">
    <property type="entry name" value="PROTOCADHERIN FAT 4"/>
    <property type="match status" value="1"/>
</dbReference>
<dbReference type="InterPro" id="IPR002126">
    <property type="entry name" value="Cadherin-like_dom"/>
</dbReference>
<name>A0A8B8EUX8_CRAVI</name>
<feature type="transmembrane region" description="Helical" evidence="4">
    <location>
        <begin position="556"/>
        <end position="582"/>
    </location>
</feature>
<keyword evidence="1 4" id="KW-0812">Transmembrane</keyword>
<sequence length="620" mass="65726">MMWKQSIPLVFIVLFSGLYLSHAQPLAISSLPTAYDLREDTIAETLLHPVAFTGITAGDTVTCSMGTVTNFFMKIVTGTTNYGVYVNANPTGLTYPNSYDITVTCTGAPSGDSDSKILQVHITKNSPPVIVNVPASIDIDSTSTGSGATIFTIQATDAEGDQLYYEIVSDPTGAPFEVFASGAILTTSSLEGTTVGGYDINVYVNDSRTKVGPKVLSVTITNVNSAPTITNKLTTPVSVSENVVVGTTVRQYTTTDVNGGALTYSATYNPTSGGTYFTIETSSGVVKTASLINYETLSVAERTVLITVVVRDTGALSDTTTLTVSIIDQNEAPAFPKTTYTLVTDEAGAGASIGNPNFQATDPDASSTLSYSTTCTEVTIDSSTGAASFTSAYDMDMAGTTGSITCPVTVSDGALTDTATLTVTVNNINDNTPTFGQASYTFTTANTVAVGTTLGSVAATDGDLSTSTFGTITYELNQLTLGGDYFGITTSGDLYVKVAITSLSVGATYTMTATARDGGLLSDTADITIIIPSTTTTTAATTTDRSKTFFEDPRNIAWFTAAMVVLALTIALIIYMCIRYGFHFKKYQKSYRSRRVDQDREKLQEFVEGRWRPWKVWDKR</sequence>
<evidence type="ECO:0000313" key="7">
    <source>
        <dbReference type="Proteomes" id="UP000694844"/>
    </source>
</evidence>
<protein>
    <submittedName>
        <fullName evidence="8">Protocadherin-like protein</fullName>
    </submittedName>
</protein>
<dbReference type="CDD" id="cd11304">
    <property type="entry name" value="Cadherin_repeat"/>
    <property type="match status" value="4"/>
</dbReference>